<feature type="transmembrane region" description="Helical" evidence="10">
    <location>
        <begin position="239"/>
        <end position="257"/>
    </location>
</feature>
<comment type="similarity">
    <text evidence="2 10">Belongs to the SWEET sugar transporter family.</text>
</comment>
<dbReference type="GeneTree" id="ENSGT00390000007801"/>
<feature type="transmembrane region" description="Helical" evidence="10">
    <location>
        <begin position="213"/>
        <end position="233"/>
    </location>
</feature>
<evidence type="ECO:0000256" key="2">
    <source>
        <dbReference type="ARBA" id="ARBA00007809"/>
    </source>
</evidence>
<evidence type="ECO:0000256" key="6">
    <source>
        <dbReference type="ARBA" id="ARBA00022692"/>
    </source>
</evidence>
<evidence type="ECO:0000256" key="7">
    <source>
        <dbReference type="ARBA" id="ARBA00022737"/>
    </source>
</evidence>
<dbReference type="Ensembl" id="ENSXETT00000042092">
    <property type="protein sequence ID" value="ENSXETP00000042092"/>
    <property type="gene ID" value="ENSXETG00000036610"/>
</dbReference>
<dbReference type="Pfam" id="PF03083">
    <property type="entry name" value="MtN3_slv"/>
    <property type="match status" value="1"/>
</dbReference>
<keyword evidence="9 10" id="KW-0472">Membrane</keyword>
<comment type="subcellular location">
    <subcellularLocation>
        <location evidence="1">Cell membrane</location>
        <topology evidence="1">Multi-pass membrane protein</topology>
    </subcellularLocation>
</comment>
<comment type="function">
    <text evidence="10">Mediates sugar transport across membranes.</text>
</comment>
<evidence type="ECO:0000256" key="11">
    <source>
        <dbReference type="SAM" id="MobiDB-lite"/>
    </source>
</evidence>
<protein>
    <recommendedName>
        <fullName evidence="10">Sugar transporter SWEET</fullName>
    </recommendedName>
</protein>
<reference evidence="12" key="1">
    <citation type="journal article" date="2010" name="Science">
        <title>The genome of the Western clawed frog Xenopus tropicalis.</title>
        <authorList>
            <person name="Hellsten U."/>
            <person name="Harland R.M."/>
            <person name="Gilchrist M.J."/>
            <person name="Hendrix D."/>
            <person name="Jurka J."/>
            <person name="Kapitonov V."/>
            <person name="Ovcharenko I."/>
            <person name="Putnam N.H."/>
            <person name="Shu S."/>
            <person name="Taher L."/>
            <person name="Blitz I.L."/>
            <person name="Blumberg B."/>
            <person name="Dichmann D.S."/>
            <person name="Dubchak I."/>
            <person name="Amaya E."/>
            <person name="Detter J.C."/>
            <person name="Fletcher R."/>
            <person name="Gerhard D.S."/>
            <person name="Goodstein D."/>
            <person name="Graves T."/>
            <person name="Grigoriev I.V."/>
            <person name="Grimwood J."/>
            <person name="Kawashima T."/>
            <person name="Lindquist E."/>
            <person name="Lucas S.M."/>
            <person name="Mead P.E."/>
            <person name="Mitros T."/>
            <person name="Ogino H."/>
            <person name="Ohta Y."/>
            <person name="Poliakov A.V."/>
            <person name="Pollet N."/>
            <person name="Robert J."/>
            <person name="Salamov A."/>
            <person name="Sater A.K."/>
            <person name="Schmutz J."/>
            <person name="Terry A."/>
            <person name="Vize P.D."/>
            <person name="Warren W.C."/>
            <person name="Wells D."/>
            <person name="Wills A."/>
            <person name="Wilson R.K."/>
            <person name="Zimmerman L.B."/>
            <person name="Zorn A.M."/>
            <person name="Grainger R."/>
            <person name="Grammer T."/>
            <person name="Khokha M.K."/>
            <person name="Richardson P.M."/>
            <person name="Rokhsar D.S."/>
        </authorList>
    </citation>
    <scope>NUCLEOTIDE SEQUENCE [LARGE SCALE GENOMIC DNA]</scope>
    <source>
        <strain evidence="12">Nigerian</strain>
    </source>
</reference>
<accession>F7BTG3</accession>
<dbReference type="GO" id="GO:0051119">
    <property type="term" value="F:sugar transmembrane transporter activity"/>
    <property type="evidence" value="ECO:0007669"/>
    <property type="project" value="InterPro"/>
</dbReference>
<keyword evidence="7" id="KW-0677">Repeat</keyword>
<dbReference type="PANTHER" id="PTHR10791">
    <property type="entry name" value="RAG1-ACTIVATING PROTEIN 1"/>
    <property type="match status" value="1"/>
</dbReference>
<reference evidence="12" key="2">
    <citation type="submission" date="2011-06" db="UniProtKB">
        <authorList>
            <consortium name="Ensembl"/>
        </authorList>
    </citation>
    <scope>IDENTIFICATION</scope>
</reference>
<keyword evidence="5 10" id="KW-0762">Sugar transport</keyword>
<evidence type="ECO:0000256" key="9">
    <source>
        <dbReference type="ARBA" id="ARBA00023136"/>
    </source>
</evidence>
<evidence type="ECO:0000256" key="5">
    <source>
        <dbReference type="ARBA" id="ARBA00022597"/>
    </source>
</evidence>
<name>F7BTG3_XENTR</name>
<dbReference type="GO" id="GO:0005886">
    <property type="term" value="C:plasma membrane"/>
    <property type="evidence" value="ECO:0007669"/>
    <property type="project" value="UniProtKB-SubCell"/>
</dbReference>
<keyword evidence="6 10" id="KW-0812">Transmembrane</keyword>
<dbReference type="InParanoid" id="F7BTG3"/>
<keyword evidence="8 10" id="KW-1133">Transmembrane helix</keyword>
<feature type="transmembrane region" description="Helical" evidence="10">
    <location>
        <begin position="182"/>
        <end position="201"/>
    </location>
</feature>
<feature type="region of interest" description="Disordered" evidence="11">
    <location>
        <begin position="78"/>
        <end position="97"/>
    </location>
</feature>
<evidence type="ECO:0000256" key="10">
    <source>
        <dbReference type="RuleBase" id="RU910715"/>
    </source>
</evidence>
<keyword evidence="4" id="KW-1003">Cell membrane</keyword>
<dbReference type="FunFam" id="1.20.1280.290:FF:000021">
    <property type="entry name" value="Solute carrier family 50 member 1"/>
    <property type="match status" value="1"/>
</dbReference>
<feature type="compositionally biased region" description="Pro residues" evidence="11">
    <location>
        <begin position="78"/>
        <end position="95"/>
    </location>
</feature>
<dbReference type="AlphaFoldDB" id="F7BTG3"/>
<dbReference type="PANTHER" id="PTHR10791:SF30">
    <property type="entry name" value="SUGAR TRANSPORTER SWEET1"/>
    <property type="match status" value="1"/>
</dbReference>
<feature type="transmembrane region" description="Helical" evidence="10">
    <location>
        <begin position="149"/>
        <end position="170"/>
    </location>
</feature>
<dbReference type="Gene3D" id="1.20.1280.290">
    <property type="match status" value="1"/>
</dbReference>
<sequence length="271" mass="30117">IRLGVYRREGQIRIRLGVYRREGADKDTAGGIYTGQECESCGCGSWRRGRRGEGRAVPAQSRPFLPLVPEAPLHPRPFLFAPPGPSSPSAAPPPTARHHGLDVAALRGLYRLHPGDVLQRPVRPAGDGCQAECREYSVPAVSDYRSERYVVSQVLVSLGVLFLAHCYFTLWTPDINSRLNQLGLFCSIFTISMYLSPLADLAQIIKSKSTKCLSFPLTVATFLTSTSWVLYGWVQSDLYITVPNFPGIVTSLLRFWLFSRYPPDQPAYSLL</sequence>
<comment type="caution">
    <text evidence="10">Lacks conserved residue(s) required for the propagation of feature annotation.</text>
</comment>
<dbReference type="InterPro" id="IPR004316">
    <property type="entry name" value="SWEET_rpt"/>
</dbReference>
<dbReference type="InterPro" id="IPR047664">
    <property type="entry name" value="SWEET"/>
</dbReference>
<evidence type="ECO:0000256" key="4">
    <source>
        <dbReference type="ARBA" id="ARBA00022475"/>
    </source>
</evidence>
<evidence type="ECO:0000256" key="3">
    <source>
        <dbReference type="ARBA" id="ARBA00022448"/>
    </source>
</evidence>
<keyword evidence="3 10" id="KW-0813">Transport</keyword>
<evidence type="ECO:0000256" key="8">
    <source>
        <dbReference type="ARBA" id="ARBA00022989"/>
    </source>
</evidence>
<evidence type="ECO:0000313" key="12">
    <source>
        <dbReference type="Ensembl" id="ENSXETP00000042092"/>
    </source>
</evidence>
<evidence type="ECO:0000256" key="1">
    <source>
        <dbReference type="ARBA" id="ARBA00004651"/>
    </source>
</evidence>
<proteinExistence type="inferred from homology"/>
<dbReference type="HOGENOM" id="CLU_048643_3_0_1"/>
<organism evidence="12">
    <name type="scientific">Xenopus tropicalis</name>
    <name type="common">Western clawed frog</name>
    <name type="synonym">Silurana tropicalis</name>
    <dbReference type="NCBI Taxonomy" id="8364"/>
    <lineage>
        <taxon>Eukaryota</taxon>
        <taxon>Metazoa</taxon>
        <taxon>Chordata</taxon>
        <taxon>Craniata</taxon>
        <taxon>Vertebrata</taxon>
        <taxon>Euteleostomi</taxon>
        <taxon>Amphibia</taxon>
        <taxon>Batrachia</taxon>
        <taxon>Anura</taxon>
        <taxon>Pipoidea</taxon>
        <taxon>Pipidae</taxon>
        <taxon>Xenopodinae</taxon>
        <taxon>Xenopus</taxon>
        <taxon>Silurana</taxon>
    </lineage>
</organism>